<evidence type="ECO:0000313" key="3">
    <source>
        <dbReference type="Proteomes" id="UP000032141"/>
    </source>
</evidence>
<dbReference type="AlphaFoldDB" id="A0A0D3EC13"/>
<reference evidence="2 3" key="1">
    <citation type="journal article" date="2014" name="Genome Biol.">
        <title>Transcriptome and methylome profiling reveals relics of genome dominance in the mesopolyploid Brassica oleracea.</title>
        <authorList>
            <person name="Parkin I.A."/>
            <person name="Koh C."/>
            <person name="Tang H."/>
            <person name="Robinson S.J."/>
            <person name="Kagale S."/>
            <person name="Clarke W.E."/>
            <person name="Town C.D."/>
            <person name="Nixon J."/>
            <person name="Krishnakumar V."/>
            <person name="Bidwell S.L."/>
            <person name="Denoeud F."/>
            <person name="Belcram H."/>
            <person name="Links M.G."/>
            <person name="Just J."/>
            <person name="Clarke C."/>
            <person name="Bender T."/>
            <person name="Huebert T."/>
            <person name="Mason A.S."/>
            <person name="Pires J.C."/>
            <person name="Barker G."/>
            <person name="Moore J."/>
            <person name="Walley P.G."/>
            <person name="Manoli S."/>
            <person name="Batley J."/>
            <person name="Edwards D."/>
            <person name="Nelson M.N."/>
            <person name="Wang X."/>
            <person name="Paterson A.H."/>
            <person name="King G."/>
            <person name="Bancroft I."/>
            <person name="Chalhoub B."/>
            <person name="Sharpe A.G."/>
        </authorList>
    </citation>
    <scope>NUCLEOTIDE SEQUENCE</scope>
    <source>
        <strain evidence="2 3">cv. TO1000</strain>
    </source>
</reference>
<keyword evidence="3" id="KW-1185">Reference proteome</keyword>
<protein>
    <recommendedName>
        <fullName evidence="4">No apical meristem-associated C-terminal domain-containing protein</fullName>
    </recommendedName>
</protein>
<dbReference type="Proteomes" id="UP000032141">
    <property type="component" value="Chromosome C9"/>
</dbReference>
<proteinExistence type="predicted"/>
<reference evidence="2" key="2">
    <citation type="submission" date="2015-03" db="UniProtKB">
        <authorList>
            <consortium name="EnsemblPlants"/>
        </authorList>
    </citation>
    <scope>IDENTIFICATION</scope>
</reference>
<dbReference type="InterPro" id="IPR006912">
    <property type="entry name" value="Harbinger_derived_prot"/>
</dbReference>
<evidence type="ECO:0000313" key="2">
    <source>
        <dbReference type="EnsemblPlants" id="Bo9g130850.1"/>
    </source>
</evidence>
<name>A0A0D3EC13_BRAOL</name>
<dbReference type="EnsemblPlants" id="Bo9g130850.1">
    <property type="protein sequence ID" value="Bo9g130850.1"/>
    <property type="gene ID" value="Bo9g130850"/>
</dbReference>
<dbReference type="PANTHER" id="PTHR47150:SF5">
    <property type="entry name" value="OS07G0546750 PROTEIN"/>
    <property type="match status" value="1"/>
</dbReference>
<sequence length="549" mass="63242">DGDLNGDSLLLVALVDETVTVLAVGLGDEGKRRPFYQWLSSTKENADLSLYRWLSETGGLIKRHEPGELIKRNAEMEMKKMEIFYNNYNKRFTLENAWKELRHDQKWCELATAKNEGSLKKRKCEDGGDSESSQATANKRPPGVKAAEKGSHKTVVKDNTLNEFETMWTIKQADLAAKERLSKLSLLDSLIGKKEPLAELERSQECCSWRGHERYMTCCWRGHESVVVLCLSSIQEREVTRSKKDVAGRLGLSTLQKCTAAIRVLAYGSALDAVDEYLRLGATTTRLCVENFVEAYLRRPTRMIFNVYFILESLWISRDDRKHRLYALGVEELSHRLERTIFSWFGKIYNRFRGGTLNDINVLDRSHVFDDIINGRAPQVNFSVDRREYHLAYYLTDGIYPKRATFIQFIPIPQGPKTVLFMQRQEAVRKDVECAFGVLQARFAIVKNPALSWDKVKIEKIMRACIILHNMIVEDERDEYTQYDVSDFQQGEESGSSHVDLTYSTDIPTNIANQMGVRTRIHDRQAHQQLKGDFVEHIWRKFGSDQDNN</sequence>
<evidence type="ECO:0008006" key="4">
    <source>
        <dbReference type="Google" id="ProtNLM"/>
    </source>
</evidence>
<dbReference type="PANTHER" id="PTHR47150">
    <property type="entry name" value="OS12G0169200 PROTEIN"/>
    <property type="match status" value="1"/>
</dbReference>
<evidence type="ECO:0000256" key="1">
    <source>
        <dbReference type="SAM" id="MobiDB-lite"/>
    </source>
</evidence>
<accession>A0A0D3EC13</accession>
<dbReference type="HOGENOM" id="CLU_012390_5_3_1"/>
<dbReference type="Gramene" id="Bo9g130850.1">
    <property type="protein sequence ID" value="Bo9g130850.1"/>
    <property type="gene ID" value="Bo9g130850"/>
</dbReference>
<feature type="region of interest" description="Disordered" evidence="1">
    <location>
        <begin position="119"/>
        <end position="152"/>
    </location>
</feature>
<organism evidence="2 3">
    <name type="scientific">Brassica oleracea var. oleracea</name>
    <dbReference type="NCBI Taxonomy" id="109376"/>
    <lineage>
        <taxon>Eukaryota</taxon>
        <taxon>Viridiplantae</taxon>
        <taxon>Streptophyta</taxon>
        <taxon>Embryophyta</taxon>
        <taxon>Tracheophyta</taxon>
        <taxon>Spermatophyta</taxon>
        <taxon>Magnoliopsida</taxon>
        <taxon>eudicotyledons</taxon>
        <taxon>Gunneridae</taxon>
        <taxon>Pentapetalae</taxon>
        <taxon>rosids</taxon>
        <taxon>malvids</taxon>
        <taxon>Brassicales</taxon>
        <taxon>Brassicaceae</taxon>
        <taxon>Brassiceae</taxon>
        <taxon>Brassica</taxon>
    </lineage>
</organism>
<dbReference type="Pfam" id="PF04827">
    <property type="entry name" value="Plant_tran"/>
    <property type="match status" value="1"/>
</dbReference>